<comment type="caution">
    <text evidence="2">The sequence shown here is derived from an EMBL/GenBank/DDBJ whole genome shotgun (WGS) entry which is preliminary data.</text>
</comment>
<accession>A0ABT4U1L3</accession>
<keyword evidence="1" id="KW-1133">Transmembrane helix</keyword>
<dbReference type="EMBL" id="JAQFWQ010000013">
    <property type="protein sequence ID" value="MDA2810365.1"/>
    <property type="molecule type" value="Genomic_DNA"/>
</dbReference>
<keyword evidence="3" id="KW-1185">Reference proteome</keyword>
<sequence length="71" mass="7703">MPHRRRYRVRPAEPHEVAAELTAAFLAATTVPRRKPVPLRRALREAGLQALGALLALSSLVAVGALVVRLT</sequence>
<dbReference type="Proteomes" id="UP001527866">
    <property type="component" value="Unassembled WGS sequence"/>
</dbReference>
<reference evidence="2 3" key="1">
    <citation type="submission" date="2023-01" db="EMBL/GenBank/DDBJ databases">
        <title>Draft genome sequence of Nocardiopsis sp. RSe5-2 isolated from halophytes.</title>
        <authorList>
            <person name="Duangmal K."/>
            <person name="Chantavorakit T."/>
        </authorList>
    </citation>
    <scope>NUCLEOTIDE SEQUENCE [LARGE SCALE GENOMIC DNA]</scope>
    <source>
        <strain evidence="2 3">RSe5-2</strain>
    </source>
</reference>
<feature type="transmembrane region" description="Helical" evidence="1">
    <location>
        <begin position="48"/>
        <end position="68"/>
    </location>
</feature>
<keyword evidence="1" id="KW-0812">Transmembrane</keyword>
<keyword evidence="1" id="KW-0472">Membrane</keyword>
<organism evidence="2 3">
    <name type="scientific">Nocardiopsis endophytica</name>
    <dbReference type="NCBI Taxonomy" id="3018445"/>
    <lineage>
        <taxon>Bacteria</taxon>
        <taxon>Bacillati</taxon>
        <taxon>Actinomycetota</taxon>
        <taxon>Actinomycetes</taxon>
        <taxon>Streptosporangiales</taxon>
        <taxon>Nocardiopsidaceae</taxon>
        <taxon>Nocardiopsis</taxon>
    </lineage>
</organism>
<protein>
    <submittedName>
        <fullName evidence="2">Uncharacterized protein</fullName>
    </submittedName>
</protein>
<name>A0ABT4U1L3_9ACTN</name>
<gene>
    <name evidence="2" type="ORF">O4J56_06910</name>
</gene>
<evidence type="ECO:0000256" key="1">
    <source>
        <dbReference type="SAM" id="Phobius"/>
    </source>
</evidence>
<evidence type="ECO:0000313" key="3">
    <source>
        <dbReference type="Proteomes" id="UP001527866"/>
    </source>
</evidence>
<dbReference type="RefSeq" id="WP_270684457.1">
    <property type="nucleotide sequence ID" value="NZ_JAQFWQ010000013.1"/>
</dbReference>
<evidence type="ECO:0000313" key="2">
    <source>
        <dbReference type="EMBL" id="MDA2810365.1"/>
    </source>
</evidence>
<proteinExistence type="predicted"/>